<accession>A0A1D1UCB0</accession>
<name>A0A1D1UCB0_RAMVA</name>
<dbReference type="Proteomes" id="UP000186922">
    <property type="component" value="Unassembled WGS sequence"/>
</dbReference>
<dbReference type="AlphaFoldDB" id="A0A1D1UCB0"/>
<evidence type="ECO:0000313" key="2">
    <source>
        <dbReference type="EMBL" id="GAU87161.1"/>
    </source>
</evidence>
<comment type="caution">
    <text evidence="2">The sequence shown here is derived from an EMBL/GenBank/DDBJ whole genome shotgun (WGS) entry which is preliminary data.</text>
</comment>
<organism evidence="2 3">
    <name type="scientific">Ramazzottius varieornatus</name>
    <name type="common">Water bear</name>
    <name type="synonym">Tardigrade</name>
    <dbReference type="NCBI Taxonomy" id="947166"/>
    <lineage>
        <taxon>Eukaryota</taxon>
        <taxon>Metazoa</taxon>
        <taxon>Ecdysozoa</taxon>
        <taxon>Tardigrada</taxon>
        <taxon>Eutardigrada</taxon>
        <taxon>Parachela</taxon>
        <taxon>Hypsibioidea</taxon>
        <taxon>Ramazzottiidae</taxon>
        <taxon>Ramazzottius</taxon>
    </lineage>
</organism>
<gene>
    <name evidence="2" type="primary">RvY_00053</name>
    <name evidence="2" type="synonym">RvY_00053.1</name>
    <name evidence="2" type="ORF">RvY_00053-1</name>
</gene>
<reference evidence="2 3" key="1">
    <citation type="journal article" date="2016" name="Nat. Commun.">
        <title>Extremotolerant tardigrade genome and improved radiotolerance of human cultured cells by tardigrade-unique protein.</title>
        <authorList>
            <person name="Hashimoto T."/>
            <person name="Horikawa D.D."/>
            <person name="Saito Y."/>
            <person name="Kuwahara H."/>
            <person name="Kozuka-Hata H."/>
            <person name="Shin-I T."/>
            <person name="Minakuchi Y."/>
            <person name="Ohishi K."/>
            <person name="Motoyama A."/>
            <person name="Aizu T."/>
            <person name="Enomoto A."/>
            <person name="Kondo K."/>
            <person name="Tanaka S."/>
            <person name="Hara Y."/>
            <person name="Koshikawa S."/>
            <person name="Sagara H."/>
            <person name="Miura T."/>
            <person name="Yokobori S."/>
            <person name="Miyagawa K."/>
            <person name="Suzuki Y."/>
            <person name="Kubo T."/>
            <person name="Oyama M."/>
            <person name="Kohara Y."/>
            <person name="Fujiyama A."/>
            <person name="Arakawa K."/>
            <person name="Katayama T."/>
            <person name="Toyoda A."/>
            <person name="Kunieda T."/>
        </authorList>
    </citation>
    <scope>NUCLEOTIDE SEQUENCE [LARGE SCALE GENOMIC DNA]</scope>
    <source>
        <strain evidence="2 3">YOKOZUNA-1</strain>
    </source>
</reference>
<evidence type="ECO:0000256" key="1">
    <source>
        <dbReference type="SAM" id="MobiDB-lite"/>
    </source>
</evidence>
<sequence length="96" mass="10764">LTDKGKEHPQPRYILAGRCISFWSDALDSNDSMTVSSTSHRKWVESGFIVTFKPSYDGIWSKDRQGVRMPVDGSPDSLMTHPSSKTYGHGLRFSTV</sequence>
<dbReference type="EMBL" id="BDGG01000001">
    <property type="protein sequence ID" value="GAU87161.1"/>
    <property type="molecule type" value="Genomic_DNA"/>
</dbReference>
<feature type="non-terminal residue" evidence="2">
    <location>
        <position position="1"/>
    </location>
</feature>
<proteinExistence type="predicted"/>
<protein>
    <submittedName>
        <fullName evidence="2">Uncharacterized protein</fullName>
    </submittedName>
</protein>
<feature type="region of interest" description="Disordered" evidence="1">
    <location>
        <begin position="71"/>
        <end position="96"/>
    </location>
</feature>
<keyword evidence="3" id="KW-1185">Reference proteome</keyword>
<evidence type="ECO:0000313" key="3">
    <source>
        <dbReference type="Proteomes" id="UP000186922"/>
    </source>
</evidence>